<evidence type="ECO:0000259" key="6">
    <source>
        <dbReference type="Pfam" id="PF03328"/>
    </source>
</evidence>
<evidence type="ECO:0000313" key="7">
    <source>
        <dbReference type="EMBL" id="RMB83791.1"/>
    </source>
</evidence>
<feature type="binding site" evidence="4">
    <location>
        <position position="113"/>
    </location>
    <ligand>
        <name>substrate</name>
    </ligand>
</feature>
<accession>A0A3M0I2D0</accession>
<dbReference type="AlphaFoldDB" id="A0A3M0I2D0"/>
<keyword evidence="8" id="KW-1185">Reference proteome</keyword>
<keyword evidence="2 5" id="KW-0479">Metal-binding</keyword>
<dbReference type="InterPro" id="IPR005000">
    <property type="entry name" value="Aldolase/citrate-lyase_domain"/>
</dbReference>
<reference evidence="7 8" key="1">
    <citation type="submission" date="2017-11" db="EMBL/GenBank/DDBJ databases">
        <title>Draft genome of actinobacteria isolated from guarana (Paullinia cupana (Mart.) Ducke.</title>
        <authorList>
            <person name="Siqueira K.A."/>
            <person name="Liotti R.G."/>
            <person name="Mendes T.A.O."/>
            <person name="Soares M.A."/>
        </authorList>
    </citation>
    <scope>NUCLEOTIDE SEQUENCE [LARGE SCALE GENOMIC DNA]</scope>
    <source>
        <strain evidence="7 8">193</strain>
    </source>
</reference>
<sequence>MNAGSARSFLFVPGDRPERFTKAAESGADAVVLDLEDAVAPAVKAEALEHVVAWLGAGNAAVVRVNAAGTPTHDAELAALAGTGAVVMLPKTDSAAQVAAVRARVGEVLALVETPRGVTAADEIAAAGVVRLALGTVDLAAELGVDPASPSAFAYSRGRLVMASAAAGLPGPVDGVTVRLDDPAVLDVDLAHARELGLGAKLCIHPKQVAAVNAAFSPSAAELAWAERIVFAAEASSSGVVVVDGAMVDAPVVTRARRILSRVRPRPSL</sequence>
<dbReference type="PANTHER" id="PTHR32308">
    <property type="entry name" value="LYASE BETA SUBUNIT, PUTATIVE (AFU_ORTHOLOGUE AFUA_4G13030)-RELATED"/>
    <property type="match status" value="1"/>
</dbReference>
<protein>
    <submittedName>
        <fullName evidence="7">CoA ester lyase</fullName>
    </submittedName>
</protein>
<evidence type="ECO:0000256" key="4">
    <source>
        <dbReference type="PIRSR" id="PIRSR015582-1"/>
    </source>
</evidence>
<gene>
    <name evidence="7" type="ORF">CTZ28_21990</name>
</gene>
<dbReference type="Proteomes" id="UP000270471">
    <property type="component" value="Unassembled WGS sequence"/>
</dbReference>
<dbReference type="GO" id="GO:0000287">
    <property type="term" value="F:magnesium ion binding"/>
    <property type="evidence" value="ECO:0007669"/>
    <property type="project" value="TreeGrafter"/>
</dbReference>
<dbReference type="Pfam" id="PF03328">
    <property type="entry name" value="HpcH_HpaI"/>
    <property type="match status" value="1"/>
</dbReference>
<dbReference type="GO" id="GO:0006107">
    <property type="term" value="P:oxaloacetate metabolic process"/>
    <property type="evidence" value="ECO:0007669"/>
    <property type="project" value="TreeGrafter"/>
</dbReference>
<comment type="cofactor">
    <cofactor evidence="1">
        <name>Mg(2+)</name>
        <dbReference type="ChEBI" id="CHEBI:18420"/>
    </cofactor>
</comment>
<dbReference type="PANTHER" id="PTHR32308:SF10">
    <property type="entry name" value="CITRATE LYASE SUBUNIT BETA"/>
    <property type="match status" value="1"/>
</dbReference>
<feature type="binding site" evidence="5">
    <location>
        <position position="113"/>
    </location>
    <ligand>
        <name>Mg(2+)</name>
        <dbReference type="ChEBI" id="CHEBI:18420"/>
    </ligand>
</feature>
<comment type="caution">
    <text evidence="7">The sequence shown here is derived from an EMBL/GenBank/DDBJ whole genome shotgun (WGS) entry which is preliminary data.</text>
</comment>
<feature type="binding site" evidence="4">
    <location>
        <position position="64"/>
    </location>
    <ligand>
        <name>substrate</name>
    </ligand>
</feature>
<dbReference type="PIRSF" id="PIRSF015582">
    <property type="entry name" value="Cit_lyase_B"/>
    <property type="match status" value="1"/>
</dbReference>
<organism evidence="7 8">
    <name type="scientific">Streptomyces shenzhenensis</name>
    <dbReference type="NCBI Taxonomy" id="943815"/>
    <lineage>
        <taxon>Bacteria</taxon>
        <taxon>Bacillati</taxon>
        <taxon>Actinomycetota</taxon>
        <taxon>Actinomycetes</taxon>
        <taxon>Kitasatosporales</taxon>
        <taxon>Streptomycetaceae</taxon>
        <taxon>Streptomyces</taxon>
    </lineage>
</organism>
<dbReference type="InterPro" id="IPR011206">
    <property type="entry name" value="Citrate_lyase_beta/mcl1/mcl2"/>
</dbReference>
<name>A0A3M0I2D0_9ACTN</name>
<feature type="domain" description="HpcH/HpaI aldolase/citrate lyase" evidence="6">
    <location>
        <begin position="7"/>
        <end position="206"/>
    </location>
</feature>
<dbReference type="GO" id="GO:0016829">
    <property type="term" value="F:lyase activity"/>
    <property type="evidence" value="ECO:0007669"/>
    <property type="project" value="UniProtKB-KW"/>
</dbReference>
<keyword evidence="3 5" id="KW-0460">Magnesium</keyword>
<dbReference type="OrthoDB" id="4322898at2"/>
<dbReference type="Gene3D" id="3.20.20.60">
    <property type="entry name" value="Phosphoenolpyruvate-binding domains"/>
    <property type="match status" value="1"/>
</dbReference>
<evidence type="ECO:0000256" key="3">
    <source>
        <dbReference type="ARBA" id="ARBA00022842"/>
    </source>
</evidence>
<evidence type="ECO:0000313" key="8">
    <source>
        <dbReference type="Proteomes" id="UP000270471"/>
    </source>
</evidence>
<evidence type="ECO:0000256" key="1">
    <source>
        <dbReference type="ARBA" id="ARBA00001946"/>
    </source>
</evidence>
<dbReference type="SUPFAM" id="SSF51621">
    <property type="entry name" value="Phosphoenolpyruvate/pyruvate domain"/>
    <property type="match status" value="1"/>
</dbReference>
<dbReference type="EMBL" id="PENI01000014">
    <property type="protein sequence ID" value="RMB83791.1"/>
    <property type="molecule type" value="Genomic_DNA"/>
</dbReference>
<evidence type="ECO:0000256" key="5">
    <source>
        <dbReference type="PIRSR" id="PIRSR015582-2"/>
    </source>
</evidence>
<evidence type="ECO:0000256" key="2">
    <source>
        <dbReference type="ARBA" id="ARBA00022723"/>
    </source>
</evidence>
<keyword evidence="7" id="KW-0456">Lyase</keyword>
<dbReference type="RefSeq" id="WP_121891417.1">
    <property type="nucleotide sequence ID" value="NZ_PENI01000014.1"/>
</dbReference>
<dbReference type="InterPro" id="IPR040442">
    <property type="entry name" value="Pyrv_kinase-like_dom_sf"/>
</dbReference>
<dbReference type="InterPro" id="IPR015813">
    <property type="entry name" value="Pyrv/PenolPyrv_kinase-like_dom"/>
</dbReference>
<proteinExistence type="predicted"/>
<feature type="binding site" evidence="5">
    <location>
        <position position="138"/>
    </location>
    <ligand>
        <name>Mg(2+)</name>
        <dbReference type="ChEBI" id="CHEBI:18420"/>
    </ligand>
</feature>